<feature type="domain" description="Pyruvate phosphate dikinase AMP/ATP-binding" evidence="17">
    <location>
        <begin position="23"/>
        <end position="351"/>
    </location>
</feature>
<evidence type="ECO:0000256" key="3">
    <source>
        <dbReference type="ARBA" id="ARBA00004742"/>
    </source>
</evidence>
<evidence type="ECO:0000256" key="10">
    <source>
        <dbReference type="ARBA" id="ARBA00022777"/>
    </source>
</evidence>
<dbReference type="Pfam" id="PF02896">
    <property type="entry name" value="PEP-utilizers_C"/>
    <property type="match status" value="1"/>
</dbReference>
<comment type="cofactor">
    <cofactor evidence="1 15">
        <name>Mg(2+)</name>
        <dbReference type="ChEBI" id="CHEBI:18420"/>
    </cofactor>
</comment>
<dbReference type="STRING" id="1798543.A2898_01750"/>
<dbReference type="Pfam" id="PF00391">
    <property type="entry name" value="PEP-utilizers"/>
    <property type="match status" value="1"/>
</dbReference>
<sequence>MSTPSRSKRFILWFRELGIRDVPLVGGKNASLGEMYQKLVGKGVSIPNGFAITAHAYFYLLEKAGIRDDIKRVLKDLNTHDIRNLQAHGKKVRELIMSTTFPKDLENLIVENYRKLEKQYGKGVDVAVRSSATAEDLPDASFAGQQETYLNIRGPKALLEACKKCFASLFTDRAVSYRVDKHFDHFSIGLSIGVQKMVRSDKGASGVMFSIDTESGHKDMVLINASYGLGENIVQGAVSPDEYYIHKPTLKKGFNSIVSKALGTKKIKMIYSTGAKPTVNISVKDADRRRFCITDKEALKLAKWACIIEDHYTKEAGHFKPMDMEWAKDGVTGQLFIVQARPETVVSQRDASVLEHYTLVKKGKPLASGSPVGAKIGVGRANVIKDVKQILQFKKGDVLITKMTDPDWEPIMKIASAIVTDEGGRTSHAAIVSRELGIPAIVGAEDATKRIPHGKDITVSCSEGDIGYVYAGRLPFKVKKTSLKNLHRPKKTKIKMIFGTPELAFQTSHIPNDGVGLAREEFIINSYIKVHPMALVKYPHLKDRAAIKEIDALTTGYQDKKQYYVDKLSYGIATIAAAFYPREVIVRLADFRSNEYAELIGGKEFEPDERNPMIGWRGASRYYDPKYRPAFDLECKALKRVRDEMGLVNVKVMVPFCRTVEEGKKVIQVMALNGLKQHVNGLEVYVMCEIPSNVVLADQFSKVFDGFSIGSNDLTQLTLGLDRDSGIVAHVGNENNEAVKRLVQQVIRTAKKYHRHIGICGQAPSDFPDFAKFLLKHGIDSISLNPDVIIETTMALARAEKKT</sequence>
<dbReference type="InterPro" id="IPR000121">
    <property type="entry name" value="PEP_util_C"/>
</dbReference>
<dbReference type="InterPro" id="IPR040442">
    <property type="entry name" value="Pyrv_kinase-like_dom_sf"/>
</dbReference>
<evidence type="ECO:0000259" key="17">
    <source>
        <dbReference type="Pfam" id="PF01326"/>
    </source>
</evidence>
<proteinExistence type="inferred from homology"/>
<evidence type="ECO:0000256" key="9">
    <source>
        <dbReference type="ARBA" id="ARBA00022741"/>
    </source>
</evidence>
<dbReference type="Proteomes" id="UP000179164">
    <property type="component" value="Unassembled WGS sequence"/>
</dbReference>
<dbReference type="PANTHER" id="PTHR43030">
    <property type="entry name" value="PHOSPHOENOLPYRUVATE SYNTHASE"/>
    <property type="match status" value="1"/>
</dbReference>
<dbReference type="Gene3D" id="3.50.30.10">
    <property type="entry name" value="Phosphohistidine domain"/>
    <property type="match status" value="1"/>
</dbReference>
<comment type="catalytic activity">
    <reaction evidence="14 15">
        <text>pyruvate + ATP + H2O = phosphoenolpyruvate + AMP + phosphate + 2 H(+)</text>
        <dbReference type="Rhea" id="RHEA:11364"/>
        <dbReference type="ChEBI" id="CHEBI:15361"/>
        <dbReference type="ChEBI" id="CHEBI:15377"/>
        <dbReference type="ChEBI" id="CHEBI:15378"/>
        <dbReference type="ChEBI" id="CHEBI:30616"/>
        <dbReference type="ChEBI" id="CHEBI:43474"/>
        <dbReference type="ChEBI" id="CHEBI:58702"/>
        <dbReference type="ChEBI" id="CHEBI:456215"/>
        <dbReference type="EC" id="2.7.9.2"/>
    </reaction>
</comment>
<dbReference type="SUPFAM" id="SSF56059">
    <property type="entry name" value="Glutathione synthetase ATP-binding domain-like"/>
    <property type="match status" value="1"/>
</dbReference>
<dbReference type="EC" id="2.7.9.2" evidence="5 15"/>
<comment type="similarity">
    <text evidence="4 15">Belongs to the PEP-utilizing enzyme family.</text>
</comment>
<dbReference type="GO" id="GO:0008986">
    <property type="term" value="F:pyruvate, water dikinase activity"/>
    <property type="evidence" value="ECO:0007669"/>
    <property type="project" value="UniProtKB-EC"/>
</dbReference>
<dbReference type="InterPro" id="IPR018274">
    <property type="entry name" value="PEP_util_AS"/>
</dbReference>
<dbReference type="InterPro" id="IPR002192">
    <property type="entry name" value="PPDK_AMP/ATP-bd"/>
</dbReference>
<dbReference type="InterPro" id="IPR008279">
    <property type="entry name" value="PEP-util_enz_mobile_dom"/>
</dbReference>
<evidence type="ECO:0000313" key="19">
    <source>
        <dbReference type="EMBL" id="OGY83979.1"/>
    </source>
</evidence>
<accession>A0A1G2B5T2</accession>
<dbReference type="AlphaFoldDB" id="A0A1G2B5T2"/>
<dbReference type="PROSITE" id="PS00370">
    <property type="entry name" value="PEP_ENZYMES_PHOS_SITE"/>
    <property type="match status" value="1"/>
</dbReference>
<gene>
    <name evidence="19" type="ORF">A2898_01750</name>
</gene>
<dbReference type="SUPFAM" id="SSF51621">
    <property type="entry name" value="Phosphoenolpyruvate/pyruvate domain"/>
    <property type="match status" value="1"/>
</dbReference>
<dbReference type="NCBIfam" id="NF005057">
    <property type="entry name" value="PRK06464.1"/>
    <property type="match status" value="1"/>
</dbReference>
<keyword evidence="10 15" id="KW-0418">Kinase</keyword>
<dbReference type="PIRSF" id="PIRSF000854">
    <property type="entry name" value="PEP_synthase"/>
    <property type="match status" value="1"/>
</dbReference>
<dbReference type="GO" id="GO:0046872">
    <property type="term" value="F:metal ion binding"/>
    <property type="evidence" value="ECO:0007669"/>
    <property type="project" value="UniProtKB-KW"/>
</dbReference>
<evidence type="ECO:0000256" key="12">
    <source>
        <dbReference type="ARBA" id="ARBA00022842"/>
    </source>
</evidence>
<keyword evidence="9 15" id="KW-0547">Nucleotide-binding</keyword>
<evidence type="ECO:0000256" key="6">
    <source>
        <dbReference type="ARBA" id="ARBA00021623"/>
    </source>
</evidence>
<dbReference type="NCBIfam" id="TIGR01418">
    <property type="entry name" value="PEP_synth"/>
    <property type="match status" value="1"/>
</dbReference>
<name>A0A1G2B5T2_9BACT</name>
<keyword evidence="12 15" id="KW-0460">Magnesium</keyword>
<evidence type="ECO:0000256" key="2">
    <source>
        <dbReference type="ARBA" id="ARBA00002988"/>
    </source>
</evidence>
<dbReference type="Pfam" id="PF01326">
    <property type="entry name" value="PPDK_N"/>
    <property type="match status" value="1"/>
</dbReference>
<evidence type="ECO:0000256" key="14">
    <source>
        <dbReference type="ARBA" id="ARBA00047700"/>
    </source>
</evidence>
<evidence type="ECO:0000256" key="1">
    <source>
        <dbReference type="ARBA" id="ARBA00001946"/>
    </source>
</evidence>
<dbReference type="EMBL" id="MHKE01000012">
    <property type="protein sequence ID" value="OGY83979.1"/>
    <property type="molecule type" value="Genomic_DNA"/>
</dbReference>
<dbReference type="InterPro" id="IPR013815">
    <property type="entry name" value="ATP_grasp_subdomain_1"/>
</dbReference>
<dbReference type="FunFam" id="3.30.470.20:FF:000017">
    <property type="entry name" value="Phosphoenolpyruvate synthase"/>
    <property type="match status" value="1"/>
</dbReference>
<reference evidence="19 20" key="1">
    <citation type="journal article" date="2016" name="Nat. Commun.">
        <title>Thousands of microbial genomes shed light on interconnected biogeochemical processes in an aquifer system.</title>
        <authorList>
            <person name="Anantharaman K."/>
            <person name="Brown C.T."/>
            <person name="Hug L.A."/>
            <person name="Sharon I."/>
            <person name="Castelle C.J."/>
            <person name="Probst A.J."/>
            <person name="Thomas B.C."/>
            <person name="Singh A."/>
            <person name="Wilkins M.J."/>
            <person name="Karaoz U."/>
            <person name="Brodie E.L."/>
            <person name="Williams K.H."/>
            <person name="Hubbard S.S."/>
            <person name="Banfield J.F."/>
        </authorList>
    </citation>
    <scope>NUCLEOTIDE SEQUENCE [LARGE SCALE GENOMIC DNA]</scope>
</reference>
<dbReference type="Gene3D" id="3.20.20.60">
    <property type="entry name" value="Phosphoenolpyruvate-binding domains"/>
    <property type="match status" value="1"/>
</dbReference>
<dbReference type="InterPro" id="IPR006319">
    <property type="entry name" value="PEP_synth"/>
</dbReference>
<dbReference type="UniPathway" id="UPA00138"/>
<evidence type="ECO:0000256" key="8">
    <source>
        <dbReference type="ARBA" id="ARBA00022723"/>
    </source>
</evidence>
<evidence type="ECO:0000256" key="15">
    <source>
        <dbReference type="PIRNR" id="PIRNR000854"/>
    </source>
</evidence>
<comment type="caution">
    <text evidence="19">The sequence shown here is derived from an EMBL/GenBank/DDBJ whole genome shotgun (WGS) entry which is preliminary data.</text>
</comment>
<feature type="domain" description="PEP-utilising enzyme C-terminal" evidence="18">
    <location>
        <begin position="481"/>
        <end position="799"/>
    </location>
</feature>
<dbReference type="PANTHER" id="PTHR43030:SF1">
    <property type="entry name" value="PHOSPHOENOLPYRUVATE SYNTHASE"/>
    <property type="match status" value="1"/>
</dbReference>
<feature type="domain" description="PEP-utilising enzyme mobile" evidence="16">
    <location>
        <begin position="393"/>
        <end position="464"/>
    </location>
</feature>
<dbReference type="GO" id="GO:0006094">
    <property type="term" value="P:gluconeogenesis"/>
    <property type="evidence" value="ECO:0007669"/>
    <property type="project" value="UniProtKB-UniPathway"/>
</dbReference>
<evidence type="ECO:0000259" key="18">
    <source>
        <dbReference type="Pfam" id="PF02896"/>
    </source>
</evidence>
<dbReference type="SUPFAM" id="SSF52009">
    <property type="entry name" value="Phosphohistidine domain"/>
    <property type="match status" value="1"/>
</dbReference>
<dbReference type="Gene3D" id="3.30.470.20">
    <property type="entry name" value="ATP-grasp fold, B domain"/>
    <property type="match status" value="1"/>
</dbReference>
<dbReference type="InterPro" id="IPR023151">
    <property type="entry name" value="PEP_util_CS"/>
</dbReference>
<evidence type="ECO:0000259" key="16">
    <source>
        <dbReference type="Pfam" id="PF00391"/>
    </source>
</evidence>
<comment type="pathway">
    <text evidence="3 15">Carbohydrate biosynthesis; gluconeogenesis.</text>
</comment>
<keyword evidence="11 15" id="KW-0067">ATP-binding</keyword>
<dbReference type="FunFam" id="3.30.1490.20:FF:000010">
    <property type="entry name" value="Phosphoenolpyruvate synthase"/>
    <property type="match status" value="1"/>
</dbReference>
<evidence type="ECO:0000313" key="20">
    <source>
        <dbReference type="Proteomes" id="UP000179164"/>
    </source>
</evidence>
<evidence type="ECO:0000256" key="11">
    <source>
        <dbReference type="ARBA" id="ARBA00022840"/>
    </source>
</evidence>
<dbReference type="PROSITE" id="PS00742">
    <property type="entry name" value="PEP_ENZYMES_2"/>
    <property type="match status" value="1"/>
</dbReference>
<keyword evidence="7 15" id="KW-0808">Transferase</keyword>
<evidence type="ECO:0000256" key="13">
    <source>
        <dbReference type="ARBA" id="ARBA00033470"/>
    </source>
</evidence>
<protein>
    <recommendedName>
        <fullName evidence="6 15">Phosphoenolpyruvate synthase</fullName>
        <shortName evidence="15">PEP synthase</shortName>
        <ecNumber evidence="5 15">2.7.9.2</ecNumber>
    </recommendedName>
    <alternativeName>
        <fullName evidence="13 15">Pyruvate, water dikinase</fullName>
    </alternativeName>
</protein>
<evidence type="ECO:0000256" key="5">
    <source>
        <dbReference type="ARBA" id="ARBA00011996"/>
    </source>
</evidence>
<dbReference type="InterPro" id="IPR036637">
    <property type="entry name" value="Phosphohistidine_dom_sf"/>
</dbReference>
<dbReference type="Gene3D" id="3.30.1490.20">
    <property type="entry name" value="ATP-grasp fold, A domain"/>
    <property type="match status" value="1"/>
</dbReference>
<organism evidence="19 20">
    <name type="scientific">Candidatus Kerfeldbacteria bacterium RIFCSPLOWO2_01_FULL_48_11</name>
    <dbReference type="NCBI Taxonomy" id="1798543"/>
    <lineage>
        <taxon>Bacteria</taxon>
        <taxon>Candidatus Kerfeldiibacteriota</taxon>
    </lineage>
</organism>
<keyword evidence="8 15" id="KW-0479">Metal-binding</keyword>
<comment type="function">
    <text evidence="2 15">Catalyzes the phosphorylation of pyruvate to phosphoenolpyruvate.</text>
</comment>
<dbReference type="GO" id="GO:0005524">
    <property type="term" value="F:ATP binding"/>
    <property type="evidence" value="ECO:0007669"/>
    <property type="project" value="UniProtKB-KW"/>
</dbReference>
<keyword evidence="19" id="KW-0670">Pyruvate</keyword>
<evidence type="ECO:0000256" key="7">
    <source>
        <dbReference type="ARBA" id="ARBA00022679"/>
    </source>
</evidence>
<evidence type="ECO:0000256" key="4">
    <source>
        <dbReference type="ARBA" id="ARBA00007837"/>
    </source>
</evidence>
<dbReference type="InterPro" id="IPR015813">
    <property type="entry name" value="Pyrv/PenolPyrv_kinase-like_dom"/>
</dbReference>